<comment type="caution">
    <text evidence="2">The sequence shown here is derived from an EMBL/GenBank/DDBJ whole genome shotgun (WGS) entry which is preliminary data.</text>
</comment>
<organism evidence="2 3">
    <name type="scientific">Aerosakkonema funiforme FACHB-1375</name>
    <dbReference type="NCBI Taxonomy" id="2949571"/>
    <lineage>
        <taxon>Bacteria</taxon>
        <taxon>Bacillati</taxon>
        <taxon>Cyanobacteriota</taxon>
        <taxon>Cyanophyceae</taxon>
        <taxon>Oscillatoriophycideae</taxon>
        <taxon>Aerosakkonematales</taxon>
        <taxon>Aerosakkonemataceae</taxon>
        <taxon>Aerosakkonema</taxon>
    </lineage>
</organism>
<dbReference type="EMBL" id="JACJPW010000032">
    <property type="protein sequence ID" value="MBD2182176.1"/>
    <property type="molecule type" value="Genomic_DNA"/>
</dbReference>
<sequence length="62" mass="7144">MLTAAQTLKCFLVCCDLTRMYLPIFLVRLDERTGNVFILAGEEIEVVIDRNGEFVKNDETEF</sequence>
<dbReference type="Pfam" id="PF21828">
    <property type="entry name" value="DUF6888"/>
    <property type="match status" value="1"/>
</dbReference>
<dbReference type="Proteomes" id="UP000641646">
    <property type="component" value="Unassembled WGS sequence"/>
</dbReference>
<proteinExistence type="predicted"/>
<reference evidence="2" key="1">
    <citation type="journal article" date="2015" name="ISME J.">
        <title>Draft Genome Sequence of Streptomyces incarnatus NRRL8089, which Produces the Nucleoside Antibiotic Sinefungin.</title>
        <authorList>
            <person name="Oshima K."/>
            <person name="Hattori M."/>
            <person name="Shimizu H."/>
            <person name="Fukuda K."/>
            <person name="Nemoto M."/>
            <person name="Inagaki K."/>
            <person name="Tamura T."/>
        </authorList>
    </citation>
    <scope>NUCLEOTIDE SEQUENCE</scope>
    <source>
        <strain evidence="2">FACHB-1375</strain>
    </source>
</reference>
<feature type="domain" description="DUF6888" evidence="1">
    <location>
        <begin position="1"/>
        <end position="54"/>
    </location>
</feature>
<evidence type="ECO:0000313" key="3">
    <source>
        <dbReference type="Proteomes" id="UP000641646"/>
    </source>
</evidence>
<name>A0A926VE09_9CYAN</name>
<evidence type="ECO:0000259" key="1">
    <source>
        <dbReference type="Pfam" id="PF21828"/>
    </source>
</evidence>
<reference evidence="2" key="2">
    <citation type="submission" date="2020-08" db="EMBL/GenBank/DDBJ databases">
        <authorList>
            <person name="Chen M."/>
            <person name="Teng W."/>
            <person name="Zhao L."/>
            <person name="Hu C."/>
            <person name="Zhou Y."/>
            <person name="Han B."/>
            <person name="Song L."/>
            <person name="Shu W."/>
        </authorList>
    </citation>
    <scope>NUCLEOTIDE SEQUENCE</scope>
    <source>
        <strain evidence="2">FACHB-1375</strain>
    </source>
</reference>
<dbReference type="InterPro" id="IPR054181">
    <property type="entry name" value="DUF6888"/>
</dbReference>
<keyword evidence="3" id="KW-1185">Reference proteome</keyword>
<protein>
    <recommendedName>
        <fullName evidence="1">DUF6888 domain-containing protein</fullName>
    </recommendedName>
</protein>
<accession>A0A926VE09</accession>
<gene>
    <name evidence="2" type="ORF">H6G03_13860</name>
</gene>
<dbReference type="AlphaFoldDB" id="A0A926VE09"/>
<evidence type="ECO:0000313" key="2">
    <source>
        <dbReference type="EMBL" id="MBD2182176.1"/>
    </source>
</evidence>